<evidence type="ECO:0000256" key="2">
    <source>
        <dbReference type="SAM" id="MobiDB-lite"/>
    </source>
</evidence>
<dbReference type="EMBL" id="CAVMBE010000010">
    <property type="protein sequence ID" value="CAK3898253.1"/>
    <property type="molecule type" value="Genomic_DNA"/>
</dbReference>
<accession>A0AAI8YUW5</accession>
<feature type="compositionally biased region" description="Basic and acidic residues" evidence="2">
    <location>
        <begin position="613"/>
        <end position="622"/>
    </location>
</feature>
<dbReference type="PANTHER" id="PTHR14490">
    <property type="entry name" value="ZINC FINGER, ZZ TYPE"/>
    <property type="match status" value="1"/>
</dbReference>
<dbReference type="AlphaFoldDB" id="A0AAI8YUW5"/>
<protein>
    <submittedName>
        <fullName evidence="4">Ribosome biogenesis kri1</fullName>
    </submittedName>
</protein>
<feature type="domain" description="Kri1-like C-terminal" evidence="3">
    <location>
        <begin position="494"/>
        <end position="586"/>
    </location>
</feature>
<dbReference type="Pfam" id="PF12936">
    <property type="entry name" value="Kri1_C"/>
    <property type="match status" value="1"/>
</dbReference>
<feature type="compositionally biased region" description="Acidic residues" evidence="2">
    <location>
        <begin position="397"/>
        <end position="411"/>
    </location>
</feature>
<keyword evidence="5" id="KW-1185">Reference proteome</keyword>
<evidence type="ECO:0000259" key="3">
    <source>
        <dbReference type="Pfam" id="PF12936"/>
    </source>
</evidence>
<gene>
    <name evidence="4" type="ORF">LECACI_7A002415</name>
</gene>
<feature type="compositionally biased region" description="Basic and acidic residues" evidence="2">
    <location>
        <begin position="227"/>
        <end position="240"/>
    </location>
</feature>
<dbReference type="GO" id="GO:0005730">
    <property type="term" value="C:nucleolus"/>
    <property type="evidence" value="ECO:0007669"/>
    <property type="project" value="TreeGrafter"/>
</dbReference>
<proteinExistence type="inferred from homology"/>
<feature type="region of interest" description="Disordered" evidence="2">
    <location>
        <begin position="47"/>
        <end position="99"/>
    </location>
</feature>
<feature type="compositionally biased region" description="Basic and acidic residues" evidence="2">
    <location>
        <begin position="47"/>
        <end position="61"/>
    </location>
</feature>
<dbReference type="PANTHER" id="PTHR14490:SF5">
    <property type="entry name" value="PROTEIN KRI1 HOMOLOG"/>
    <property type="match status" value="1"/>
</dbReference>
<comment type="similarity">
    <text evidence="1">Belongs to the KRI1 family.</text>
</comment>
<dbReference type="GO" id="GO:0000447">
    <property type="term" value="P:endonucleolytic cleavage in ITS1 to separate SSU-rRNA from 5.8S rRNA and LSU-rRNA from tricistronic rRNA transcript (SSU-rRNA, 5.8S rRNA, LSU-rRNA)"/>
    <property type="evidence" value="ECO:0007669"/>
    <property type="project" value="TreeGrafter"/>
</dbReference>
<feature type="compositionally biased region" description="Basic residues" evidence="2">
    <location>
        <begin position="623"/>
        <end position="632"/>
    </location>
</feature>
<feature type="compositionally biased region" description="Basic and acidic residues" evidence="2">
    <location>
        <begin position="633"/>
        <end position="642"/>
    </location>
</feature>
<feature type="compositionally biased region" description="Basic and acidic residues" evidence="2">
    <location>
        <begin position="475"/>
        <end position="486"/>
    </location>
</feature>
<evidence type="ECO:0000313" key="5">
    <source>
        <dbReference type="Proteomes" id="UP001296104"/>
    </source>
</evidence>
<feature type="region of interest" description="Disordered" evidence="2">
    <location>
        <begin position="584"/>
        <end position="642"/>
    </location>
</feature>
<dbReference type="GO" id="GO:0030686">
    <property type="term" value="C:90S preribosome"/>
    <property type="evidence" value="ECO:0007669"/>
    <property type="project" value="TreeGrafter"/>
</dbReference>
<dbReference type="Pfam" id="PF05178">
    <property type="entry name" value="Kri1"/>
    <property type="match status" value="1"/>
</dbReference>
<dbReference type="InterPro" id="IPR018034">
    <property type="entry name" value="Kri1"/>
</dbReference>
<feature type="region of interest" description="Disordered" evidence="2">
    <location>
        <begin position="208"/>
        <end position="240"/>
    </location>
</feature>
<feature type="region of interest" description="Disordered" evidence="2">
    <location>
        <begin position="395"/>
        <end position="493"/>
    </location>
</feature>
<dbReference type="Proteomes" id="UP001296104">
    <property type="component" value="Unassembled WGS sequence"/>
</dbReference>
<evidence type="ECO:0000313" key="4">
    <source>
        <dbReference type="EMBL" id="CAK3898253.1"/>
    </source>
</evidence>
<sequence length="642" mass="73462">MGRIESLDAVRHAKRTKLLDEGSDDEVKTGSGNGFKINEEFAKRFEYNKKREEKQQLEEKYGASSSGKRKRGDDEGSEEESSTDEDEDDDAELATADVDEEIMATLNAIKSKDPRVYDTNVKFYREFDPETAGKDTEKKEKPMYLSDYHRQNLLAGNAGVEEEDEEEPRVQTFQEEQDEMRRELVGSMHALANSEDDDAEEDDMLVAKKKQTHDNLPVKSKPKKTKKITEKDIEEANKDPETFLSNFMAARAWLPGEGSRFQPLESDDSEDEKKADEFEEAYNLRFEDPAANEKLKSFSRDVGKYGVRREDKSGRQKAREREREQKEAEKREREEDRARLRKLKVEEAEQKVKRIKEAAGLRGKELNLDEWRDVIEGDFDDEKWEQEMKRRFGEGYYAEDDAGFGSDDEENEKSKSRKPKKPEWDDDIDIKDLVPEFEDKPDITLSSDEEDGGAPLPAGSLEDEAAVRPKKKTKKDREKEKTEAKRAARKERLKIEEMVDASLPLHDPNITAASSSKAPVVGFRYRETSPSSFGLSARDILFADDARLNEYAGLKKMAAFRDPEKKRRDKKKFSKKARLRQWRKETFGQIDEPTGGFERILGGAPAGHGAAMSKDEGNAKDGARKKKRSKKRKGEDGKAVES</sequence>
<feature type="region of interest" description="Disordered" evidence="2">
    <location>
        <begin position="306"/>
        <end position="342"/>
    </location>
</feature>
<feature type="region of interest" description="Disordered" evidence="2">
    <location>
        <begin position="257"/>
        <end position="277"/>
    </location>
</feature>
<feature type="compositionally biased region" description="Basic and acidic residues" evidence="2">
    <location>
        <begin position="430"/>
        <end position="442"/>
    </location>
</feature>
<organism evidence="4 5">
    <name type="scientific">Lecanosticta acicola</name>
    <dbReference type="NCBI Taxonomy" id="111012"/>
    <lineage>
        <taxon>Eukaryota</taxon>
        <taxon>Fungi</taxon>
        <taxon>Dikarya</taxon>
        <taxon>Ascomycota</taxon>
        <taxon>Pezizomycotina</taxon>
        <taxon>Dothideomycetes</taxon>
        <taxon>Dothideomycetidae</taxon>
        <taxon>Mycosphaerellales</taxon>
        <taxon>Mycosphaerellaceae</taxon>
        <taxon>Lecanosticta</taxon>
    </lineage>
</organism>
<reference evidence="4" key="1">
    <citation type="submission" date="2023-11" db="EMBL/GenBank/DDBJ databases">
        <authorList>
            <person name="Alioto T."/>
            <person name="Alioto T."/>
            <person name="Gomez Garrido J."/>
        </authorList>
    </citation>
    <scope>NUCLEOTIDE SEQUENCE</scope>
</reference>
<name>A0AAI8YUW5_9PEZI</name>
<evidence type="ECO:0000256" key="1">
    <source>
        <dbReference type="ARBA" id="ARBA00007473"/>
    </source>
</evidence>
<dbReference type="InterPro" id="IPR024626">
    <property type="entry name" value="Kri1-like_C"/>
</dbReference>
<feature type="compositionally biased region" description="Acidic residues" evidence="2">
    <location>
        <begin position="75"/>
        <end position="99"/>
    </location>
</feature>
<comment type="caution">
    <text evidence="4">The sequence shown here is derived from an EMBL/GenBank/DDBJ whole genome shotgun (WGS) entry which is preliminary data.</text>
</comment>